<dbReference type="GO" id="GO:0005829">
    <property type="term" value="C:cytosol"/>
    <property type="evidence" value="ECO:0007669"/>
    <property type="project" value="TreeGrafter"/>
</dbReference>
<dbReference type="STRING" id="134849.SAMN05443668_104235"/>
<feature type="domain" description="HTH cro/C1-type" evidence="2">
    <location>
        <begin position="26"/>
        <end position="80"/>
    </location>
</feature>
<dbReference type="Gene3D" id="2.60.120.10">
    <property type="entry name" value="Jelly Rolls"/>
    <property type="match status" value="1"/>
</dbReference>
<gene>
    <name evidence="3" type="ORF">SAMN05443668_104235</name>
</gene>
<dbReference type="InterPro" id="IPR011051">
    <property type="entry name" value="RmlC_Cupin_sf"/>
</dbReference>
<dbReference type="Proteomes" id="UP000184440">
    <property type="component" value="Unassembled WGS sequence"/>
</dbReference>
<keyword evidence="1" id="KW-0238">DNA-binding</keyword>
<dbReference type="InterPro" id="IPR001387">
    <property type="entry name" value="Cro/C1-type_HTH"/>
</dbReference>
<dbReference type="PANTHER" id="PTHR46797:SF1">
    <property type="entry name" value="METHYLPHOSPHONATE SYNTHASE"/>
    <property type="match status" value="1"/>
</dbReference>
<dbReference type="SUPFAM" id="SSF51182">
    <property type="entry name" value="RmlC-like cupins"/>
    <property type="match status" value="1"/>
</dbReference>
<dbReference type="SUPFAM" id="SSF47413">
    <property type="entry name" value="lambda repressor-like DNA-binding domains"/>
    <property type="match status" value="1"/>
</dbReference>
<dbReference type="GO" id="GO:0003677">
    <property type="term" value="F:DNA binding"/>
    <property type="evidence" value="ECO:0007669"/>
    <property type="project" value="UniProtKB-KW"/>
</dbReference>
<evidence type="ECO:0000313" key="4">
    <source>
        <dbReference type="Proteomes" id="UP000184440"/>
    </source>
</evidence>
<dbReference type="AlphaFoldDB" id="A0A1M7Q7D1"/>
<dbReference type="CDD" id="cd00093">
    <property type="entry name" value="HTH_XRE"/>
    <property type="match status" value="1"/>
</dbReference>
<dbReference type="InterPro" id="IPR050807">
    <property type="entry name" value="TransReg_Diox_bact_type"/>
</dbReference>
<reference evidence="3 4" key="1">
    <citation type="submission" date="2016-11" db="EMBL/GenBank/DDBJ databases">
        <authorList>
            <person name="Jaros S."/>
            <person name="Januszkiewicz K."/>
            <person name="Wedrychowicz H."/>
        </authorList>
    </citation>
    <scope>NUCLEOTIDE SEQUENCE [LARGE SCALE GENOMIC DNA]</scope>
    <source>
        <strain evidence="3 4">DSM 46144</strain>
    </source>
</reference>
<dbReference type="EMBL" id="FRCS01000004">
    <property type="protein sequence ID" value="SHN26226.1"/>
    <property type="molecule type" value="Genomic_DNA"/>
</dbReference>
<name>A0A1M7Q7D1_9ACTN</name>
<evidence type="ECO:0000256" key="1">
    <source>
        <dbReference type="ARBA" id="ARBA00023125"/>
    </source>
</evidence>
<protein>
    <submittedName>
        <fullName evidence="3">Transcriptional regulator, contains XRE-family HTH domain</fullName>
    </submittedName>
</protein>
<proteinExistence type="predicted"/>
<dbReference type="InterPro" id="IPR014710">
    <property type="entry name" value="RmlC-like_jellyroll"/>
</dbReference>
<organism evidence="3 4">
    <name type="scientific">Cryptosporangium aurantiacum</name>
    <dbReference type="NCBI Taxonomy" id="134849"/>
    <lineage>
        <taxon>Bacteria</taxon>
        <taxon>Bacillati</taxon>
        <taxon>Actinomycetota</taxon>
        <taxon>Actinomycetes</taxon>
        <taxon>Cryptosporangiales</taxon>
        <taxon>Cryptosporangiaceae</taxon>
        <taxon>Cryptosporangium</taxon>
    </lineage>
</organism>
<dbReference type="PROSITE" id="PS50943">
    <property type="entry name" value="HTH_CROC1"/>
    <property type="match status" value="1"/>
</dbReference>
<dbReference type="GO" id="GO:0003700">
    <property type="term" value="F:DNA-binding transcription factor activity"/>
    <property type="evidence" value="ECO:0007669"/>
    <property type="project" value="TreeGrafter"/>
</dbReference>
<sequence>MRNDSRMAEQPPSAFSDDPAVVGRRIRALREERGISLSALARRAGIGKATLSGLETGVRNPTLETLYAVTGQLGVPLAALLGPQAAGQPQTDAPVVVHGAAVEATLLEVFDDPDATYELYRIRVRAGATQVSPAHPAGVTEHLTVFRGEVTAGPVDASLRASAGGYLRWAADTPHTYAAGADDVEAALLIRTPRR</sequence>
<dbReference type="SMART" id="SM00530">
    <property type="entry name" value="HTH_XRE"/>
    <property type="match status" value="1"/>
</dbReference>
<evidence type="ECO:0000313" key="3">
    <source>
        <dbReference type="EMBL" id="SHN26226.1"/>
    </source>
</evidence>
<dbReference type="InterPro" id="IPR010982">
    <property type="entry name" value="Lambda_DNA-bd_dom_sf"/>
</dbReference>
<dbReference type="PANTHER" id="PTHR46797">
    <property type="entry name" value="HTH-TYPE TRANSCRIPTIONAL REGULATOR"/>
    <property type="match status" value="1"/>
</dbReference>
<evidence type="ECO:0000259" key="2">
    <source>
        <dbReference type="PROSITE" id="PS50943"/>
    </source>
</evidence>
<dbReference type="Pfam" id="PF01381">
    <property type="entry name" value="HTH_3"/>
    <property type="match status" value="1"/>
</dbReference>
<accession>A0A1M7Q7D1</accession>
<dbReference type="Gene3D" id="1.10.260.40">
    <property type="entry name" value="lambda repressor-like DNA-binding domains"/>
    <property type="match status" value="1"/>
</dbReference>
<keyword evidence="4" id="KW-1185">Reference proteome</keyword>